<keyword evidence="10" id="KW-1185">Reference proteome</keyword>
<comment type="catalytic activity">
    <reaction evidence="7">
        <text>a 5'-end NAD(+)-phospho-ribonucleoside in mRNA + H2O = a 5'-end phospho-adenosine-phospho-ribonucleoside in mRNA + beta-nicotinamide D-ribonucleotide + 2 H(+)</text>
        <dbReference type="Rhea" id="RHEA:60876"/>
        <dbReference type="Rhea" id="RHEA-COMP:15698"/>
        <dbReference type="Rhea" id="RHEA-COMP:15719"/>
        <dbReference type="ChEBI" id="CHEBI:14649"/>
        <dbReference type="ChEBI" id="CHEBI:15377"/>
        <dbReference type="ChEBI" id="CHEBI:15378"/>
        <dbReference type="ChEBI" id="CHEBI:144029"/>
        <dbReference type="ChEBI" id="CHEBI:144051"/>
    </reaction>
    <physiologicalReaction direction="left-to-right" evidence="7">
        <dbReference type="Rhea" id="RHEA:60877"/>
    </physiologicalReaction>
</comment>
<gene>
    <name evidence="9" type="ORF">DENOEST_2917</name>
</gene>
<dbReference type="GO" id="GO:0005829">
    <property type="term" value="C:cytosol"/>
    <property type="evidence" value="ECO:0007669"/>
    <property type="project" value="TreeGrafter"/>
</dbReference>
<dbReference type="InterPro" id="IPR000086">
    <property type="entry name" value="NUDIX_hydrolase_dom"/>
</dbReference>
<dbReference type="SUPFAM" id="SSF55811">
    <property type="entry name" value="Nudix"/>
    <property type="match status" value="1"/>
</dbReference>
<evidence type="ECO:0000256" key="7">
    <source>
        <dbReference type="ARBA" id="ARBA00023679"/>
    </source>
</evidence>
<dbReference type="RefSeq" id="WP_145770974.1">
    <property type="nucleotide sequence ID" value="NZ_LR778301.1"/>
</dbReference>
<evidence type="ECO:0000256" key="5">
    <source>
        <dbReference type="ARBA" id="ARBA00022801"/>
    </source>
</evidence>
<comment type="cofactor">
    <cofactor evidence="1">
        <name>Mg(2+)</name>
        <dbReference type="ChEBI" id="CHEBI:18420"/>
    </cofactor>
</comment>
<dbReference type="Gene3D" id="3.90.79.10">
    <property type="entry name" value="Nucleoside Triphosphate Pyrophosphohydrolase"/>
    <property type="match status" value="1"/>
</dbReference>
<dbReference type="AlphaFoldDB" id="A0A6S6YBR3"/>
<dbReference type="InterPro" id="IPR029401">
    <property type="entry name" value="Nudix_N"/>
</dbReference>
<dbReference type="Pfam" id="PF00293">
    <property type="entry name" value="NUDIX"/>
    <property type="match status" value="1"/>
</dbReference>
<organism evidence="9 10">
    <name type="scientific">Denitratisoma oestradiolicum</name>
    <dbReference type="NCBI Taxonomy" id="311182"/>
    <lineage>
        <taxon>Bacteria</taxon>
        <taxon>Pseudomonadati</taxon>
        <taxon>Pseudomonadota</taxon>
        <taxon>Betaproteobacteria</taxon>
        <taxon>Nitrosomonadales</taxon>
        <taxon>Sterolibacteriaceae</taxon>
        <taxon>Denitratisoma</taxon>
    </lineage>
</organism>
<keyword evidence="5" id="KW-0378">Hydrolase</keyword>
<name>A0A6S6YBR3_9PROT</name>
<keyword evidence="4" id="KW-0479">Metal-binding</keyword>
<dbReference type="PROSITE" id="PS51462">
    <property type="entry name" value="NUDIX"/>
    <property type="match status" value="1"/>
</dbReference>
<evidence type="ECO:0000313" key="9">
    <source>
        <dbReference type="EMBL" id="CAB1370076.1"/>
    </source>
</evidence>
<dbReference type="InterPro" id="IPR020084">
    <property type="entry name" value="NUDIX_hydrolase_CS"/>
</dbReference>
<reference evidence="9 10" key="1">
    <citation type="submission" date="2020-03" db="EMBL/GenBank/DDBJ databases">
        <authorList>
            <consortium name="Genoscope - CEA"/>
            <person name="William W."/>
        </authorList>
    </citation>
    <scope>NUCLEOTIDE SEQUENCE [LARGE SCALE GENOMIC DNA]</scope>
    <source>
        <strain evidence="10">DSM 16959</strain>
    </source>
</reference>
<dbReference type="KEGG" id="doe:DENOEST_2917"/>
<protein>
    <submittedName>
        <fullName evidence="9">NADH pyrophosphatase</fullName>
    </submittedName>
</protein>
<dbReference type="GO" id="GO:0035529">
    <property type="term" value="F:NADH pyrophosphatase activity"/>
    <property type="evidence" value="ECO:0007669"/>
    <property type="project" value="TreeGrafter"/>
</dbReference>
<proteinExistence type="inferred from homology"/>
<evidence type="ECO:0000256" key="3">
    <source>
        <dbReference type="ARBA" id="ARBA00009595"/>
    </source>
</evidence>
<dbReference type="PANTHER" id="PTHR42904">
    <property type="entry name" value="NUDIX HYDROLASE, NUDC SUBFAMILY"/>
    <property type="match status" value="1"/>
</dbReference>
<accession>A0A6S6YBR3</accession>
<dbReference type="Pfam" id="PF14803">
    <property type="entry name" value="Zn_ribbon_Nudix"/>
    <property type="match status" value="1"/>
</dbReference>
<dbReference type="GO" id="GO:0019677">
    <property type="term" value="P:NAD+ catabolic process"/>
    <property type="evidence" value="ECO:0007669"/>
    <property type="project" value="TreeGrafter"/>
</dbReference>
<dbReference type="InterPro" id="IPR050241">
    <property type="entry name" value="NAD-cap_RNA_hydrolase_NudC"/>
</dbReference>
<sequence length="164" mass="18342">MRFCPQCAAPLADQFHAGRNRAVCPAPDCGFVHWDNPLPVVAAIIEYLDGDGRVLLARNAAWPVEFYALITGFLERDESPEEAVAREVKEETNLDAESVALIGLYPFHRKNELILAYHVQARGEIVLNEELAAYKLVPPAELVPWEGGTGWALRDWMRDRGLMA</sequence>
<feature type="domain" description="Nudix hydrolase" evidence="8">
    <location>
        <begin position="37"/>
        <end position="159"/>
    </location>
</feature>
<keyword evidence="6" id="KW-0460">Magnesium</keyword>
<comment type="cofactor">
    <cofactor evidence="2">
        <name>Zn(2+)</name>
        <dbReference type="ChEBI" id="CHEBI:29105"/>
    </cofactor>
</comment>
<dbReference type="EMBL" id="LR778301">
    <property type="protein sequence ID" value="CAB1370076.1"/>
    <property type="molecule type" value="Genomic_DNA"/>
</dbReference>
<dbReference type="PANTHER" id="PTHR42904:SF6">
    <property type="entry name" value="NAD-CAPPED RNA HYDROLASE NUDT12"/>
    <property type="match status" value="1"/>
</dbReference>
<evidence type="ECO:0000313" key="10">
    <source>
        <dbReference type="Proteomes" id="UP000515733"/>
    </source>
</evidence>
<dbReference type="OrthoDB" id="9791656at2"/>
<evidence type="ECO:0000256" key="2">
    <source>
        <dbReference type="ARBA" id="ARBA00001947"/>
    </source>
</evidence>
<comment type="similarity">
    <text evidence="3">Belongs to the Nudix hydrolase family. NudC subfamily.</text>
</comment>
<dbReference type="PROSITE" id="PS00893">
    <property type="entry name" value="NUDIX_BOX"/>
    <property type="match status" value="1"/>
</dbReference>
<dbReference type="Proteomes" id="UP000515733">
    <property type="component" value="Chromosome"/>
</dbReference>
<dbReference type="InterPro" id="IPR015797">
    <property type="entry name" value="NUDIX_hydrolase-like_dom_sf"/>
</dbReference>
<evidence type="ECO:0000256" key="6">
    <source>
        <dbReference type="ARBA" id="ARBA00022842"/>
    </source>
</evidence>
<evidence type="ECO:0000259" key="8">
    <source>
        <dbReference type="PROSITE" id="PS51462"/>
    </source>
</evidence>
<evidence type="ECO:0000256" key="1">
    <source>
        <dbReference type="ARBA" id="ARBA00001946"/>
    </source>
</evidence>
<dbReference type="GO" id="GO:0006742">
    <property type="term" value="P:NADP+ catabolic process"/>
    <property type="evidence" value="ECO:0007669"/>
    <property type="project" value="TreeGrafter"/>
</dbReference>
<dbReference type="GO" id="GO:0046872">
    <property type="term" value="F:metal ion binding"/>
    <property type="evidence" value="ECO:0007669"/>
    <property type="project" value="UniProtKB-KW"/>
</dbReference>
<evidence type="ECO:0000256" key="4">
    <source>
        <dbReference type="ARBA" id="ARBA00022723"/>
    </source>
</evidence>